<reference evidence="1 2" key="1">
    <citation type="submission" date="2021-06" db="EMBL/GenBank/DDBJ databases">
        <authorList>
            <person name="Palmer J.M."/>
        </authorList>
    </citation>
    <scope>NUCLEOTIDE SEQUENCE [LARGE SCALE GENOMIC DNA]</scope>
    <source>
        <strain evidence="1 2">GA_2019</strain>
        <tissue evidence="1">Muscle</tissue>
    </source>
</reference>
<name>A0ABV0MVA1_9TELE</name>
<keyword evidence="2" id="KW-1185">Reference proteome</keyword>
<accession>A0ABV0MVA1</accession>
<dbReference type="Proteomes" id="UP001476798">
    <property type="component" value="Unassembled WGS sequence"/>
</dbReference>
<comment type="caution">
    <text evidence="1">The sequence shown here is derived from an EMBL/GenBank/DDBJ whole genome shotgun (WGS) entry which is preliminary data.</text>
</comment>
<feature type="non-terminal residue" evidence="1">
    <location>
        <position position="1"/>
    </location>
</feature>
<proteinExistence type="predicted"/>
<dbReference type="EMBL" id="JAHRIO010012516">
    <property type="protein sequence ID" value="MEQ2162791.1"/>
    <property type="molecule type" value="Genomic_DNA"/>
</dbReference>
<evidence type="ECO:0000313" key="2">
    <source>
        <dbReference type="Proteomes" id="UP001476798"/>
    </source>
</evidence>
<organism evidence="1 2">
    <name type="scientific">Goodea atripinnis</name>
    <dbReference type="NCBI Taxonomy" id="208336"/>
    <lineage>
        <taxon>Eukaryota</taxon>
        <taxon>Metazoa</taxon>
        <taxon>Chordata</taxon>
        <taxon>Craniata</taxon>
        <taxon>Vertebrata</taxon>
        <taxon>Euteleostomi</taxon>
        <taxon>Actinopterygii</taxon>
        <taxon>Neopterygii</taxon>
        <taxon>Teleostei</taxon>
        <taxon>Neoteleostei</taxon>
        <taxon>Acanthomorphata</taxon>
        <taxon>Ovalentaria</taxon>
        <taxon>Atherinomorphae</taxon>
        <taxon>Cyprinodontiformes</taxon>
        <taxon>Goodeidae</taxon>
        <taxon>Goodea</taxon>
    </lineage>
</organism>
<evidence type="ECO:0000313" key="1">
    <source>
        <dbReference type="EMBL" id="MEQ2162791.1"/>
    </source>
</evidence>
<gene>
    <name evidence="1" type="ORF">GOODEAATRI_023455</name>
</gene>
<protein>
    <submittedName>
        <fullName evidence="1">Uncharacterized protein</fullName>
    </submittedName>
</protein>
<sequence length="82" mass="9436">VNGFFWIFRDTQLPDHRAHDLWLPNETQSTYLESTPQLPSLGPTSSWQLPGSAFYAPPRRRILSTLSRASPSDQPQLWIISR</sequence>